<dbReference type="EMBL" id="JAWLKB010000080">
    <property type="protein sequence ID" value="MDV6271768.1"/>
    <property type="molecule type" value="Genomic_DNA"/>
</dbReference>
<organism evidence="2 3">
    <name type="scientific">Rhodococcus globerulus</name>
    <dbReference type="NCBI Taxonomy" id="33008"/>
    <lineage>
        <taxon>Bacteria</taxon>
        <taxon>Bacillati</taxon>
        <taxon>Actinomycetota</taxon>
        <taxon>Actinomycetes</taxon>
        <taxon>Mycobacteriales</taxon>
        <taxon>Nocardiaceae</taxon>
        <taxon>Rhodococcus</taxon>
    </lineage>
</organism>
<proteinExistence type="predicted"/>
<keyword evidence="3" id="KW-1185">Reference proteome</keyword>
<sequence>MGGHPRSSSPGSGIRREPYHVPVRWIAVQKILVRIVVSGSPALVMLTLVSLSWWWLIAAPFMLVAAIAAAASEFLVDAPAANR</sequence>
<evidence type="ECO:0000313" key="3">
    <source>
        <dbReference type="Proteomes" id="UP001185927"/>
    </source>
</evidence>
<protein>
    <submittedName>
        <fullName evidence="2">Uncharacterized protein</fullName>
    </submittedName>
</protein>
<gene>
    <name evidence="2" type="ORF">R3Q16_34855</name>
</gene>
<keyword evidence="1" id="KW-1133">Transmembrane helix</keyword>
<keyword evidence="1" id="KW-0472">Membrane</keyword>
<feature type="transmembrane region" description="Helical" evidence="1">
    <location>
        <begin position="55"/>
        <end position="76"/>
    </location>
</feature>
<evidence type="ECO:0000313" key="2">
    <source>
        <dbReference type="EMBL" id="MDV6271768.1"/>
    </source>
</evidence>
<comment type="caution">
    <text evidence="2">The sequence shown here is derived from an EMBL/GenBank/DDBJ whole genome shotgun (WGS) entry which is preliminary data.</text>
</comment>
<accession>A0ABU4C5I5</accession>
<name>A0ABU4C5I5_RHOGO</name>
<reference evidence="2 3" key="1">
    <citation type="submission" date="2023-10" db="EMBL/GenBank/DDBJ databases">
        <title>Development of a sustainable strategy for remediation of hydrocarbon-contaminated territories based on the waste exchange concept.</title>
        <authorList>
            <person name="Krivoruchko A."/>
        </authorList>
    </citation>
    <scope>NUCLEOTIDE SEQUENCE [LARGE SCALE GENOMIC DNA]</scope>
    <source>
        <strain evidence="2 3">IEGM 1203</strain>
    </source>
</reference>
<dbReference type="RefSeq" id="WP_317546446.1">
    <property type="nucleotide sequence ID" value="NZ_JAWLKB010000080.1"/>
</dbReference>
<evidence type="ECO:0000256" key="1">
    <source>
        <dbReference type="SAM" id="Phobius"/>
    </source>
</evidence>
<dbReference type="Proteomes" id="UP001185927">
    <property type="component" value="Unassembled WGS sequence"/>
</dbReference>
<keyword evidence="1" id="KW-0812">Transmembrane</keyword>